<dbReference type="PIRSF" id="PIRSF019587">
    <property type="entry name" value="PGPase"/>
    <property type="match status" value="1"/>
</dbReference>
<accession>A0A4Y5FEW8</accession>
<proteinExistence type="predicted"/>
<dbReference type="InterPro" id="IPR036681">
    <property type="entry name" value="PgpA-like_sf"/>
</dbReference>
<name>A0A4Y5FEW8_9CAUD</name>
<dbReference type="Gene3D" id="1.10.3760.10">
    <property type="entry name" value="PgpA-like"/>
    <property type="match status" value="1"/>
</dbReference>
<dbReference type="EMBL" id="MK504444">
    <property type="protein sequence ID" value="QBJ03649.1"/>
    <property type="molecule type" value="Genomic_DNA"/>
</dbReference>
<dbReference type="SUPFAM" id="SSF101307">
    <property type="entry name" value="YutG-like"/>
    <property type="match status" value="1"/>
</dbReference>
<dbReference type="Proteomes" id="UP000309991">
    <property type="component" value="Segment"/>
</dbReference>
<dbReference type="GO" id="GO:0008962">
    <property type="term" value="F:phosphatidylglycerophosphatase activity"/>
    <property type="evidence" value="ECO:0007669"/>
    <property type="project" value="InterPro"/>
</dbReference>
<evidence type="ECO:0000259" key="1">
    <source>
        <dbReference type="Pfam" id="PF04608"/>
    </source>
</evidence>
<dbReference type="InterPro" id="IPR007686">
    <property type="entry name" value="YutG/PgpA"/>
</dbReference>
<sequence length="177" mass="19901">MKYPDKELFDYVLENLTNLGVSIEDLGKVTYQLQKEYLPDLTEQDCNDAVLHVLSKRDVLQHVAMAINLDKLASNQEFDEPLQRIIEKDMGQFSVDETLAIGLTEDYGNIATTSFGYLDKEKIGRAKELDEQQDYGTCATFVDDALSAISACAAARIAHNFDISSDLLIDYKRESGY</sequence>
<gene>
    <name evidence="2" type="ORF">UCC3521_0111</name>
</gene>
<dbReference type="Pfam" id="PF04608">
    <property type="entry name" value="PgpA"/>
    <property type="match status" value="1"/>
</dbReference>
<evidence type="ECO:0000313" key="3">
    <source>
        <dbReference type="Proteomes" id="UP000309991"/>
    </source>
</evidence>
<evidence type="ECO:0000313" key="2">
    <source>
        <dbReference type="EMBL" id="QBJ03649.1"/>
    </source>
</evidence>
<keyword evidence="3" id="KW-1185">Reference proteome</keyword>
<dbReference type="GO" id="GO:0006629">
    <property type="term" value="P:lipid metabolic process"/>
    <property type="evidence" value="ECO:0007669"/>
    <property type="project" value="InterPro"/>
</dbReference>
<reference evidence="2 3" key="1">
    <citation type="submission" date="2019-02" db="EMBL/GenBank/DDBJ databases">
        <title>Isolation of virulent Lactobacillus brevis phages.</title>
        <authorList>
            <person name="Feyereisen M."/>
            <person name="Mahony J."/>
            <person name="O'Sullivan T."/>
            <person name="van Sinderen D."/>
        </authorList>
    </citation>
    <scope>NUCLEOTIDE SEQUENCE [LARGE SCALE GENOMIC DNA]</scope>
</reference>
<protein>
    <submittedName>
        <fullName evidence="2">Phosphatidylglycerophosphatase A</fullName>
    </submittedName>
</protein>
<dbReference type="InterPro" id="IPR026038">
    <property type="entry name" value="Put_PGPase"/>
</dbReference>
<organism evidence="2 3">
    <name type="scientific">Lactobacillus phage 3-521</name>
    <dbReference type="NCBI Taxonomy" id="2510943"/>
    <lineage>
        <taxon>Viruses</taxon>
        <taxon>Duplodnaviria</taxon>
        <taxon>Heunggongvirae</taxon>
        <taxon>Uroviricota</taxon>
        <taxon>Caudoviricetes</taxon>
        <taxon>Herelleviridae</taxon>
        <taxon>Watanabevirus</taxon>
        <taxon>Watanabevirus wv3521</taxon>
    </lineage>
</organism>
<feature type="domain" description="YutG/PgpA" evidence="1">
    <location>
        <begin position="53"/>
        <end position="159"/>
    </location>
</feature>